<dbReference type="InterPro" id="IPR018201">
    <property type="entry name" value="Ketoacyl_synth_AS"/>
</dbReference>
<dbReference type="InterPro" id="IPR000794">
    <property type="entry name" value="Beta-ketoacyl_synthase"/>
</dbReference>
<dbReference type="InterPro" id="IPR014030">
    <property type="entry name" value="Ketoacyl_synth_N"/>
</dbReference>
<name>A0A1H2IHF3_9BACT</name>
<dbReference type="Proteomes" id="UP000199608">
    <property type="component" value="Unassembled WGS sequence"/>
</dbReference>
<dbReference type="InterPro" id="IPR016039">
    <property type="entry name" value="Thiolase-like"/>
</dbReference>
<reference evidence="6" key="1">
    <citation type="submission" date="2016-10" db="EMBL/GenBank/DDBJ databases">
        <authorList>
            <person name="Varghese N."/>
            <person name="Submissions S."/>
        </authorList>
    </citation>
    <scope>NUCLEOTIDE SEQUENCE [LARGE SCALE GENOMIC DNA]</scope>
    <source>
        <strain evidence="6">DSM 3384</strain>
    </source>
</reference>
<dbReference type="PANTHER" id="PTHR11712:SF325">
    <property type="entry name" value="3-OXOACYL-(ACYL-CARRIER-PROTEIN) SYNTHASE II FABF"/>
    <property type="match status" value="1"/>
</dbReference>
<dbReference type="AlphaFoldDB" id="A0A1H2IHF3"/>
<dbReference type="GO" id="GO:0004315">
    <property type="term" value="F:3-oxoacyl-[acyl-carrier-protein] synthase activity"/>
    <property type="evidence" value="ECO:0007669"/>
    <property type="project" value="InterPro"/>
</dbReference>
<comment type="similarity">
    <text evidence="1 3">Belongs to the thiolase-like superfamily. Beta-ketoacyl-ACP synthases family.</text>
</comment>
<keyword evidence="6" id="KW-1185">Reference proteome</keyword>
<organism evidence="5 6">
    <name type="scientific">Desulfobacula phenolica</name>
    <dbReference type="NCBI Taxonomy" id="90732"/>
    <lineage>
        <taxon>Bacteria</taxon>
        <taxon>Pseudomonadati</taxon>
        <taxon>Thermodesulfobacteriota</taxon>
        <taxon>Desulfobacteria</taxon>
        <taxon>Desulfobacterales</taxon>
        <taxon>Desulfobacteraceae</taxon>
        <taxon>Desulfobacula</taxon>
    </lineage>
</organism>
<evidence type="ECO:0000313" key="6">
    <source>
        <dbReference type="Proteomes" id="UP000199608"/>
    </source>
</evidence>
<keyword evidence="2 3" id="KW-0808">Transferase</keyword>
<dbReference type="PROSITE" id="PS00606">
    <property type="entry name" value="KS3_1"/>
    <property type="match status" value="1"/>
</dbReference>
<evidence type="ECO:0000313" key="5">
    <source>
        <dbReference type="EMBL" id="SDU43431.1"/>
    </source>
</evidence>
<dbReference type="EMBL" id="FNLL01000008">
    <property type="protein sequence ID" value="SDU43431.1"/>
    <property type="molecule type" value="Genomic_DNA"/>
</dbReference>
<dbReference type="SUPFAM" id="SSF53901">
    <property type="entry name" value="Thiolase-like"/>
    <property type="match status" value="2"/>
</dbReference>
<dbReference type="PANTHER" id="PTHR11712">
    <property type="entry name" value="POLYKETIDE SYNTHASE-RELATED"/>
    <property type="match status" value="1"/>
</dbReference>
<dbReference type="Gene3D" id="3.40.47.10">
    <property type="match status" value="1"/>
</dbReference>
<dbReference type="GO" id="GO:0006633">
    <property type="term" value="P:fatty acid biosynthetic process"/>
    <property type="evidence" value="ECO:0007669"/>
    <property type="project" value="InterPro"/>
</dbReference>
<evidence type="ECO:0000256" key="2">
    <source>
        <dbReference type="ARBA" id="ARBA00022679"/>
    </source>
</evidence>
<dbReference type="InterPro" id="IPR020841">
    <property type="entry name" value="PKS_Beta-ketoAc_synthase_dom"/>
</dbReference>
<accession>A0A1H2IHF3</accession>
<dbReference type="GO" id="GO:0005829">
    <property type="term" value="C:cytosol"/>
    <property type="evidence" value="ECO:0007669"/>
    <property type="project" value="TreeGrafter"/>
</dbReference>
<dbReference type="Pfam" id="PF00109">
    <property type="entry name" value="ketoacyl-synt"/>
    <property type="match status" value="1"/>
</dbReference>
<sequence length="411" mass="44357">MRRVVITGTGTISALGNSMDELINSIERKVCGTKQMTTWNKYKGLQSLVGAPAKLPDIKTIPRKMRRSMGRMSLLAVFAANEALKSAKIEKDAITNKRYGCVAGSTMGSAEALNDTFETMLPDHDLTLLTSMSFFKCISHTVSMNLAQYLGITGSIIATSAACASSLQAIGTGFELIRYNKQDIVLCGGAEELHPTVTGSFDILFATSTKFNDNPENTPRPFDKNRDGLVCGEGAGILVLEELEHAKKRGANILAEVLGYNTCGSGSHISQSNKEAMIQCMNSTLSDASLNPENIDFVSAHATATLQGDHEEAAAIYEVFGSRIPVNSLKGYLGHTLGASGAIELAVSIEMMNKGIIYPTLNLDDVDENCSMINHVKTKLKKNINFILKNCFAFGGINASIICKKYEELNE</sequence>
<dbReference type="CDD" id="cd00834">
    <property type="entry name" value="KAS_I_II"/>
    <property type="match status" value="1"/>
</dbReference>
<evidence type="ECO:0000259" key="4">
    <source>
        <dbReference type="PROSITE" id="PS52004"/>
    </source>
</evidence>
<dbReference type="RefSeq" id="WP_014959172.1">
    <property type="nucleotide sequence ID" value="NZ_FNLL01000008.1"/>
</dbReference>
<gene>
    <name evidence="5" type="ORF">SAMN04487931_108186</name>
</gene>
<evidence type="ECO:0000256" key="1">
    <source>
        <dbReference type="ARBA" id="ARBA00008467"/>
    </source>
</evidence>
<evidence type="ECO:0000256" key="3">
    <source>
        <dbReference type="RuleBase" id="RU003694"/>
    </source>
</evidence>
<dbReference type="PROSITE" id="PS52004">
    <property type="entry name" value="KS3_2"/>
    <property type="match status" value="1"/>
</dbReference>
<dbReference type="InterPro" id="IPR014031">
    <property type="entry name" value="Ketoacyl_synth_C"/>
</dbReference>
<dbReference type="Pfam" id="PF02801">
    <property type="entry name" value="Ketoacyl-synt_C"/>
    <property type="match status" value="1"/>
</dbReference>
<proteinExistence type="inferred from homology"/>
<dbReference type="SMART" id="SM00825">
    <property type="entry name" value="PKS_KS"/>
    <property type="match status" value="1"/>
</dbReference>
<feature type="domain" description="Ketosynthase family 3 (KS3)" evidence="4">
    <location>
        <begin position="1"/>
        <end position="405"/>
    </location>
</feature>
<protein>
    <submittedName>
        <fullName evidence="5">3-oxoacyl-[acyl-carrier-protein] synthase II</fullName>
    </submittedName>
</protein>